<proteinExistence type="predicted"/>
<sequence length="114" mass="12639">MTTAVAWAARPDVRPRPAPRGPPPRDRRADRRLPSRPVAACNHGATLRGVNWIAVSEAARWARSGRVPGGPPVLRNHLRFRRSGAEWPGEEEHMYPPGTKNLPVSRSAKKPGRF</sequence>
<protein>
    <submittedName>
        <fullName evidence="2">Uncharacterized protein</fullName>
    </submittedName>
</protein>
<dbReference type="AlphaFoldDB" id="A0A640TE08"/>
<evidence type="ECO:0000256" key="1">
    <source>
        <dbReference type="SAM" id="MobiDB-lite"/>
    </source>
</evidence>
<feature type="region of interest" description="Disordered" evidence="1">
    <location>
        <begin position="1"/>
        <end position="36"/>
    </location>
</feature>
<feature type="region of interest" description="Disordered" evidence="1">
    <location>
        <begin position="85"/>
        <end position="114"/>
    </location>
</feature>
<feature type="compositionally biased region" description="Basic and acidic residues" evidence="1">
    <location>
        <begin position="23"/>
        <end position="33"/>
    </location>
</feature>
<accession>A0A640TE08</accession>
<reference evidence="2 3" key="1">
    <citation type="submission" date="2019-12" db="EMBL/GenBank/DDBJ databases">
        <title>Whole genome shotgun sequence of Streptomyces libani subsp. libani NBRC 13452.</title>
        <authorList>
            <person name="Ichikawa N."/>
            <person name="Kimura A."/>
            <person name="Kitahashi Y."/>
            <person name="Komaki H."/>
            <person name="Tamura T."/>
        </authorList>
    </citation>
    <scope>NUCLEOTIDE SEQUENCE [LARGE SCALE GENOMIC DNA]</scope>
    <source>
        <strain evidence="2 3">NBRC 13452</strain>
    </source>
</reference>
<evidence type="ECO:0000313" key="3">
    <source>
        <dbReference type="Proteomes" id="UP000429552"/>
    </source>
</evidence>
<dbReference type="EMBL" id="BLIP01000001">
    <property type="protein sequence ID" value="GFE20516.1"/>
    <property type="molecule type" value="Genomic_DNA"/>
</dbReference>
<evidence type="ECO:0000313" key="2">
    <source>
        <dbReference type="EMBL" id="GFE20516.1"/>
    </source>
</evidence>
<dbReference type="Proteomes" id="UP000429552">
    <property type="component" value="Unassembled WGS sequence"/>
</dbReference>
<feature type="compositionally biased region" description="Low complexity" evidence="1">
    <location>
        <begin position="1"/>
        <end position="10"/>
    </location>
</feature>
<name>A0A640TE08_STRNI</name>
<comment type="caution">
    <text evidence="2">The sequence shown here is derived from an EMBL/GenBank/DDBJ whole genome shotgun (WGS) entry which is preliminary data.</text>
</comment>
<organism evidence="2 3">
    <name type="scientific">Streptomyces nigrescens</name>
    <dbReference type="NCBI Taxonomy" id="1920"/>
    <lineage>
        <taxon>Bacteria</taxon>
        <taxon>Bacillati</taxon>
        <taxon>Actinomycetota</taxon>
        <taxon>Actinomycetes</taxon>
        <taxon>Kitasatosporales</taxon>
        <taxon>Streptomycetaceae</taxon>
        <taxon>Streptomyces</taxon>
    </lineage>
</organism>
<gene>
    <name evidence="2" type="ORF">Sliba_09690</name>
</gene>